<dbReference type="InterPro" id="IPR037062">
    <property type="entry name" value="Malic_N_dom_sf"/>
</dbReference>
<dbReference type="Pfam" id="PF00390">
    <property type="entry name" value="malic"/>
    <property type="match status" value="1"/>
</dbReference>
<feature type="region of interest" description="Disordered" evidence="9">
    <location>
        <begin position="1"/>
        <end position="22"/>
    </location>
</feature>
<evidence type="ECO:0000256" key="4">
    <source>
        <dbReference type="ARBA" id="ARBA00023002"/>
    </source>
</evidence>
<evidence type="ECO:0000256" key="3">
    <source>
        <dbReference type="ARBA" id="ARBA00022723"/>
    </source>
</evidence>
<dbReference type="GO" id="GO:0046872">
    <property type="term" value="F:metal ion binding"/>
    <property type="evidence" value="ECO:0007669"/>
    <property type="project" value="UniProtKB-KW"/>
</dbReference>
<reference evidence="12" key="1">
    <citation type="submission" date="2022-07" db="EMBL/GenBank/DDBJ databases">
        <title>Phylogenomic reconstructions and comparative analyses of Kickxellomycotina fungi.</title>
        <authorList>
            <person name="Reynolds N.K."/>
            <person name="Stajich J.E."/>
            <person name="Barry K."/>
            <person name="Grigoriev I.V."/>
            <person name="Crous P."/>
            <person name="Smith M.E."/>
        </authorList>
    </citation>
    <scope>NUCLEOTIDE SEQUENCE</scope>
    <source>
        <strain evidence="12">NBRC 100468</strain>
    </source>
</reference>
<dbReference type="GO" id="GO:0051287">
    <property type="term" value="F:NAD binding"/>
    <property type="evidence" value="ECO:0007669"/>
    <property type="project" value="InterPro"/>
</dbReference>
<dbReference type="Gene3D" id="3.40.50.10380">
    <property type="entry name" value="Malic enzyme, N-terminal domain"/>
    <property type="match status" value="1"/>
</dbReference>
<dbReference type="InterPro" id="IPR001891">
    <property type="entry name" value="Malic_OxRdtase"/>
</dbReference>
<dbReference type="Proteomes" id="UP001150538">
    <property type="component" value="Unassembled WGS sequence"/>
</dbReference>
<keyword evidence="13" id="KW-1185">Reference proteome</keyword>
<feature type="binding site" evidence="6">
    <location>
        <position position="466"/>
    </location>
    <ligand>
        <name>(S)-malate</name>
        <dbReference type="ChEBI" id="CHEBI:15589"/>
    </ligand>
</feature>
<evidence type="ECO:0000313" key="13">
    <source>
        <dbReference type="Proteomes" id="UP001150538"/>
    </source>
</evidence>
<dbReference type="InterPro" id="IPR015884">
    <property type="entry name" value="Malic_enzyme_CS"/>
</dbReference>
<dbReference type="PANTHER" id="PTHR23406">
    <property type="entry name" value="MALIC ENZYME-RELATED"/>
    <property type="match status" value="1"/>
</dbReference>
<keyword evidence="3 7" id="KW-0479">Metal-binding</keyword>
<accession>A0A9W8DR17</accession>
<dbReference type="Pfam" id="PF03949">
    <property type="entry name" value="Malic_M"/>
    <property type="match status" value="1"/>
</dbReference>
<evidence type="ECO:0000256" key="8">
    <source>
        <dbReference type="RuleBase" id="RU003426"/>
    </source>
</evidence>
<organism evidence="12 13">
    <name type="scientific">Mycoemilia scoparia</name>
    <dbReference type="NCBI Taxonomy" id="417184"/>
    <lineage>
        <taxon>Eukaryota</taxon>
        <taxon>Fungi</taxon>
        <taxon>Fungi incertae sedis</taxon>
        <taxon>Zoopagomycota</taxon>
        <taxon>Kickxellomycotina</taxon>
        <taxon>Kickxellomycetes</taxon>
        <taxon>Kickxellales</taxon>
        <taxon>Kickxellaceae</taxon>
        <taxon>Mycoemilia</taxon>
    </lineage>
</organism>
<dbReference type="PANTHER" id="PTHR23406:SF32">
    <property type="entry name" value="NADP-DEPENDENT MALIC ENZYME"/>
    <property type="match status" value="1"/>
</dbReference>
<dbReference type="SMART" id="SM00919">
    <property type="entry name" value="Malic_M"/>
    <property type="match status" value="1"/>
</dbReference>
<feature type="binding site" evidence="6">
    <location>
        <position position="421"/>
    </location>
    <ligand>
        <name>(S)-malate</name>
        <dbReference type="ChEBI" id="CHEBI:15589"/>
    </ligand>
</feature>
<dbReference type="GO" id="GO:0006108">
    <property type="term" value="P:malate metabolic process"/>
    <property type="evidence" value="ECO:0007669"/>
    <property type="project" value="TreeGrafter"/>
</dbReference>
<dbReference type="GO" id="GO:0004471">
    <property type="term" value="F:malate dehydrogenase (decarboxylating) (NAD+) activity"/>
    <property type="evidence" value="ECO:0007669"/>
    <property type="project" value="TreeGrafter"/>
</dbReference>
<feature type="active site" description="Proton donor" evidence="5">
    <location>
        <position position="98"/>
    </location>
</feature>
<dbReference type="AlphaFoldDB" id="A0A9W8DR17"/>
<dbReference type="OrthoDB" id="5365701at2759"/>
<feature type="binding site" evidence="7">
    <location>
        <position position="251"/>
    </location>
    <ligand>
        <name>a divalent metal cation</name>
        <dbReference type="ChEBI" id="CHEBI:60240"/>
    </ligand>
</feature>
<name>A0A9W8DR17_9FUNG</name>
<feature type="active site" description="Proton acceptor" evidence="5">
    <location>
        <position position="180"/>
    </location>
</feature>
<comment type="caution">
    <text evidence="12">The sequence shown here is derived from an EMBL/GenBank/DDBJ whole genome shotgun (WGS) entry which is preliminary data.</text>
</comment>
<gene>
    <name evidence="12" type="ORF">H4219_000930</name>
</gene>
<evidence type="ECO:0000256" key="6">
    <source>
        <dbReference type="PIRSR" id="PIRSR000106-2"/>
    </source>
</evidence>
<feature type="domain" description="Malic enzyme NAD-binding" evidence="10">
    <location>
        <begin position="276"/>
        <end position="535"/>
    </location>
</feature>
<evidence type="ECO:0000256" key="5">
    <source>
        <dbReference type="PIRSR" id="PIRSR000106-1"/>
    </source>
</evidence>
<dbReference type="NCBIfam" id="NF010052">
    <property type="entry name" value="PRK13529.1"/>
    <property type="match status" value="1"/>
</dbReference>
<protein>
    <recommendedName>
        <fullName evidence="8">Malic enzyme</fullName>
    </recommendedName>
</protein>
<dbReference type="EMBL" id="JANBPU010000007">
    <property type="protein sequence ID" value="KAJ1921072.1"/>
    <property type="molecule type" value="Genomic_DNA"/>
</dbReference>
<comment type="cofactor">
    <cofactor evidence="1">
        <name>Mn(2+)</name>
        <dbReference type="ChEBI" id="CHEBI:29035"/>
    </cofactor>
</comment>
<evidence type="ECO:0000313" key="12">
    <source>
        <dbReference type="EMBL" id="KAJ1921072.1"/>
    </source>
</evidence>
<proteinExistence type="inferred from homology"/>
<evidence type="ECO:0000256" key="2">
    <source>
        <dbReference type="ARBA" id="ARBA00008785"/>
    </source>
</evidence>
<feature type="binding site" evidence="7">
    <location>
        <position position="252"/>
    </location>
    <ligand>
        <name>a divalent metal cation</name>
        <dbReference type="ChEBI" id="CHEBI:60240"/>
    </ligand>
</feature>
<dbReference type="InterPro" id="IPR012302">
    <property type="entry name" value="Malic_NAD-bd"/>
</dbReference>
<keyword evidence="4 8" id="KW-0560">Oxidoreductase</keyword>
<dbReference type="Gene3D" id="3.40.50.720">
    <property type="entry name" value="NAD(P)-binding Rossmann-like Domain"/>
    <property type="match status" value="1"/>
</dbReference>
<sequence>MSPSVTTDSKRSGSPESLISGASLTMTDVERKRLHLTGLIPRGVCSLTSEEELALEQLRQKETPLQKYIYLSTIRNTNPDIFYNLVAHNLKEIAPIIYTPTVGKACQEFSHIYPSIAPLDHPDGLYISLDQVDNIDEIIDNYRQSAACKEDPQITVITDGSRILGLGDLGMNGMGIPIGKLQLYVVAGGLDPRRCLPIVLDFGTDTERYLSDPHYLGLRQKRPADDIFYDATKKVIDGLKRAWPGMFIQFEDFSTDHAFGLLDLWREKVLCFNDDIQGTGSVILSGFIRAVELAGIDPLKQRILFVGAGSAGVGVAKQLVDYFVIEHGIPEEQAKRMFWLVDSRGLITANRGDKLAAHKIYFAREDNGETQCKNLLETIDYVKPTALIGLSTIYKAFNEEVLARINEINSENRPIIFPLSNPETKAECNFEDAMKATNERVLFASGTAFPTYTTKSGEEHIPGQGNNMYVFPGIGLGAVLANPEKITDTMIFAASKALTKSINEEETKAGDLYPRIERIRDVSAQVAAAIIHQAAAEGLIKDAKYLDLVGAVESNQKPDGSFSHRLYEHVMDHMWNPRTDAATSNKL</sequence>
<dbReference type="InterPro" id="IPR046346">
    <property type="entry name" value="Aminoacid_DH-like_N_sf"/>
</dbReference>
<dbReference type="PRINTS" id="PR00072">
    <property type="entry name" value="MALOXRDTASE"/>
</dbReference>
<evidence type="ECO:0000256" key="9">
    <source>
        <dbReference type="SAM" id="MobiDB-lite"/>
    </source>
</evidence>
<comment type="similarity">
    <text evidence="2 8">Belongs to the malic enzymes family.</text>
</comment>
<comment type="cofactor">
    <cofactor evidence="7">
        <name>Mg(2+)</name>
        <dbReference type="ChEBI" id="CHEBI:18420"/>
    </cofactor>
    <cofactor evidence="7">
        <name>Mn(2+)</name>
        <dbReference type="ChEBI" id="CHEBI:29035"/>
    </cofactor>
    <text evidence="7">Divalent metal cations. Prefers magnesium or manganese.</text>
</comment>
<dbReference type="InterPro" id="IPR036291">
    <property type="entry name" value="NAD(P)-bd_dom_sf"/>
</dbReference>
<dbReference type="GO" id="GO:0005739">
    <property type="term" value="C:mitochondrion"/>
    <property type="evidence" value="ECO:0007669"/>
    <property type="project" value="TreeGrafter"/>
</dbReference>
<dbReference type="PIRSF" id="PIRSF000106">
    <property type="entry name" value="ME"/>
    <property type="match status" value="1"/>
</dbReference>
<feature type="binding site" evidence="6">
    <location>
        <position position="162"/>
    </location>
    <ligand>
        <name>(S)-malate</name>
        <dbReference type="ChEBI" id="CHEBI:15589"/>
    </ligand>
</feature>
<dbReference type="SUPFAM" id="SSF51735">
    <property type="entry name" value="NAD(P)-binding Rossmann-fold domains"/>
    <property type="match status" value="1"/>
</dbReference>
<dbReference type="InterPro" id="IPR012301">
    <property type="entry name" value="Malic_N_dom"/>
</dbReference>
<dbReference type="SUPFAM" id="SSF53223">
    <property type="entry name" value="Aminoacid dehydrogenase-like, N-terminal domain"/>
    <property type="match status" value="1"/>
</dbReference>
<feature type="binding site" evidence="7">
    <location>
        <position position="275"/>
    </location>
    <ligand>
        <name>a divalent metal cation</name>
        <dbReference type="ChEBI" id="CHEBI:60240"/>
    </ligand>
</feature>
<evidence type="ECO:0000256" key="7">
    <source>
        <dbReference type="PIRSR" id="PIRSR000106-3"/>
    </source>
</evidence>
<dbReference type="FunFam" id="3.40.50.720:FF:000182">
    <property type="entry name" value="NAD-dependent malic enzyme"/>
    <property type="match status" value="1"/>
</dbReference>
<dbReference type="SMART" id="SM01274">
    <property type="entry name" value="malic"/>
    <property type="match status" value="1"/>
</dbReference>
<dbReference type="PROSITE" id="PS00331">
    <property type="entry name" value="MALIC_ENZYMES"/>
    <property type="match status" value="1"/>
</dbReference>
<evidence type="ECO:0000259" key="11">
    <source>
        <dbReference type="SMART" id="SM01274"/>
    </source>
</evidence>
<evidence type="ECO:0000259" key="10">
    <source>
        <dbReference type="SMART" id="SM00919"/>
    </source>
</evidence>
<evidence type="ECO:0000256" key="1">
    <source>
        <dbReference type="ARBA" id="ARBA00001936"/>
    </source>
</evidence>
<feature type="domain" description="Malic enzyme N-terminal" evidence="11">
    <location>
        <begin position="75"/>
        <end position="266"/>
    </location>
</feature>